<gene>
    <name evidence="2" type="ORF">LZC94_36735</name>
</gene>
<name>A0ABZ2LWJ2_9BACT</name>
<dbReference type="RefSeq" id="WP_394823001.1">
    <property type="nucleotide sequence ID" value="NZ_CP089984.1"/>
</dbReference>
<dbReference type="EMBL" id="CP089984">
    <property type="protein sequence ID" value="WXB13377.1"/>
    <property type="molecule type" value="Genomic_DNA"/>
</dbReference>
<evidence type="ECO:0000313" key="3">
    <source>
        <dbReference type="Proteomes" id="UP001370348"/>
    </source>
</evidence>
<evidence type="ECO:0000313" key="2">
    <source>
        <dbReference type="EMBL" id="WXB13377.1"/>
    </source>
</evidence>
<dbReference type="Proteomes" id="UP001370348">
    <property type="component" value="Chromosome"/>
</dbReference>
<organism evidence="2 3">
    <name type="scientific">Pendulispora albinea</name>
    <dbReference type="NCBI Taxonomy" id="2741071"/>
    <lineage>
        <taxon>Bacteria</taxon>
        <taxon>Pseudomonadati</taxon>
        <taxon>Myxococcota</taxon>
        <taxon>Myxococcia</taxon>
        <taxon>Myxococcales</taxon>
        <taxon>Sorangiineae</taxon>
        <taxon>Pendulisporaceae</taxon>
        <taxon>Pendulispora</taxon>
    </lineage>
</organism>
<keyword evidence="3" id="KW-1185">Reference proteome</keyword>
<reference evidence="2 3" key="1">
    <citation type="submission" date="2021-12" db="EMBL/GenBank/DDBJ databases">
        <title>Discovery of the Pendulisporaceae a myxobacterial family with distinct sporulation behavior and unique specialized metabolism.</title>
        <authorList>
            <person name="Garcia R."/>
            <person name="Popoff A."/>
            <person name="Bader C.D."/>
            <person name="Loehr J."/>
            <person name="Walesch S."/>
            <person name="Walt C."/>
            <person name="Boldt J."/>
            <person name="Bunk B."/>
            <person name="Haeckl F.J.F.P.J."/>
            <person name="Gunesch A.P."/>
            <person name="Birkelbach J."/>
            <person name="Nuebel U."/>
            <person name="Pietschmann T."/>
            <person name="Bach T."/>
            <person name="Mueller R."/>
        </authorList>
    </citation>
    <scope>NUCLEOTIDE SEQUENCE [LARGE SCALE GENOMIC DNA]</scope>
    <source>
        <strain evidence="2 3">MSr11954</strain>
    </source>
</reference>
<dbReference type="NCBIfam" id="NF033768">
    <property type="entry name" value="myxo_SS_tail"/>
    <property type="match status" value="1"/>
</dbReference>
<proteinExistence type="predicted"/>
<dbReference type="SUPFAM" id="SSF74653">
    <property type="entry name" value="TolA/TonB C-terminal domain"/>
    <property type="match status" value="1"/>
</dbReference>
<sequence length="480" mass="50418">MTTAMIHSNNDAEFFASLERDDLDQIEATLSWGDDVLEVRHLPAGAGVSIGERADCTFCVPTSQLPPPHVGSDRVELLAAGSAALGRDAPLLIELGPFRIRLRLVPAGRHVPFAWWAALKESALGSVGTSLAVHAMLVGSLAMFLPSLGADDDEAIVRDRIYTMQKYLLSAAERERDAQQESAGPAGGPAESDASGKQALNESGIMGRVNAPTTHGYWSARGDAKPHEATLSREAHAMELAQVRDFGLLGILATSSLSDPNAPVVPWGENLRGADRESHLGAMWGNDPGDNGGIGGLGLSGTGEGGCPAGSVHCGQGIGVGDIGQLGHQLDDHLGHCVGPNCGRGPGGDGRGIGSSPILGAHVPKPPRIRTCGDQACGFEAMGRIPPEVIQRIVRQNAGRYRLCYEHGLRDNPSLNGHVRVKFVIDRNGAVSLAQDGGSDLPDERVRSCVVQSFYALAFPSPEGGTVRVTYPLIFSPAEN</sequence>
<dbReference type="InterPro" id="IPR049806">
    <property type="entry name" value="MasK-like_C"/>
</dbReference>
<feature type="region of interest" description="Disordered" evidence="1">
    <location>
        <begin position="173"/>
        <end position="196"/>
    </location>
</feature>
<protein>
    <submittedName>
        <fullName evidence="2">AgmX/PglI C-terminal domain-containing protein</fullName>
    </submittedName>
</protein>
<accession>A0ABZ2LWJ2</accession>
<evidence type="ECO:0000256" key="1">
    <source>
        <dbReference type="SAM" id="MobiDB-lite"/>
    </source>
</evidence>